<dbReference type="CDD" id="cd05288">
    <property type="entry name" value="PGDH"/>
    <property type="match status" value="1"/>
</dbReference>
<dbReference type="InterPro" id="IPR020843">
    <property type="entry name" value="ER"/>
</dbReference>
<organism evidence="3 4">
    <name type="scientific">Pendulispora albinea</name>
    <dbReference type="NCBI Taxonomy" id="2741071"/>
    <lineage>
        <taxon>Bacteria</taxon>
        <taxon>Pseudomonadati</taxon>
        <taxon>Myxococcota</taxon>
        <taxon>Myxococcia</taxon>
        <taxon>Myxococcales</taxon>
        <taxon>Sorangiineae</taxon>
        <taxon>Pendulisporaceae</taxon>
        <taxon>Pendulispora</taxon>
    </lineage>
</organism>
<keyword evidence="1" id="KW-0560">Oxidoreductase</keyword>
<feature type="domain" description="Enoyl reductase (ER)" evidence="2">
    <location>
        <begin position="20"/>
        <end position="341"/>
    </location>
</feature>
<evidence type="ECO:0000259" key="2">
    <source>
        <dbReference type="SMART" id="SM00829"/>
    </source>
</evidence>
<dbReference type="SMART" id="SM00829">
    <property type="entry name" value="PKS_ER"/>
    <property type="match status" value="1"/>
</dbReference>
<dbReference type="Proteomes" id="UP001370348">
    <property type="component" value="Chromosome"/>
</dbReference>
<evidence type="ECO:0000313" key="3">
    <source>
        <dbReference type="EMBL" id="WXB10906.1"/>
    </source>
</evidence>
<dbReference type="PANTHER" id="PTHR43205">
    <property type="entry name" value="PROSTAGLANDIN REDUCTASE"/>
    <property type="match status" value="1"/>
</dbReference>
<reference evidence="3 4" key="1">
    <citation type="submission" date="2021-12" db="EMBL/GenBank/DDBJ databases">
        <title>Discovery of the Pendulisporaceae a myxobacterial family with distinct sporulation behavior and unique specialized metabolism.</title>
        <authorList>
            <person name="Garcia R."/>
            <person name="Popoff A."/>
            <person name="Bader C.D."/>
            <person name="Loehr J."/>
            <person name="Walesch S."/>
            <person name="Walt C."/>
            <person name="Boldt J."/>
            <person name="Bunk B."/>
            <person name="Haeckl F.J.F.P.J."/>
            <person name="Gunesch A.P."/>
            <person name="Birkelbach J."/>
            <person name="Nuebel U."/>
            <person name="Pietschmann T."/>
            <person name="Bach T."/>
            <person name="Mueller R."/>
        </authorList>
    </citation>
    <scope>NUCLEOTIDE SEQUENCE [LARGE SCALE GENOMIC DNA]</scope>
    <source>
        <strain evidence="3 4">MSr11954</strain>
    </source>
</reference>
<dbReference type="InterPro" id="IPR036291">
    <property type="entry name" value="NAD(P)-bd_dom_sf"/>
</dbReference>
<sequence length="345" mass="36689">MSDGLVNRQIVLKSRPIGAATVDNFELVRTPVPSLASGDGENAAGQVLSRTLWLSLDPYMNVRIRGKTYAEPVPIGGVIVGRTVGRVIESRHPDYAPGDIVLTPGGVPGWQDYVVSTPERKVDPSLGPISTALGALGMPGKTAYVGLLDIGQPKAGETVVVSSAAGAVGSLAGQMARLRGARVVGIAGGPEKCRYVREELGFDACVDYRAADFAEALARACPKGIDVYFENVGGDVLQTVWPLLNDFARVPVCGLLAEYDDMSPRPGPSMRSVLNKRLTLQGFIVSDPAHLERTGDFLRDTSSWLRQGQVTLRQDVVEGLERAPEGLVGLLAGRYSGKLVVRVAE</sequence>
<dbReference type="InterPro" id="IPR011032">
    <property type="entry name" value="GroES-like_sf"/>
</dbReference>
<evidence type="ECO:0000313" key="4">
    <source>
        <dbReference type="Proteomes" id="UP001370348"/>
    </source>
</evidence>
<protein>
    <submittedName>
        <fullName evidence="3">NADP-dependent oxidoreductase</fullName>
    </submittedName>
</protein>
<dbReference type="SUPFAM" id="SSF51735">
    <property type="entry name" value="NAD(P)-binding Rossmann-fold domains"/>
    <property type="match status" value="1"/>
</dbReference>
<dbReference type="RefSeq" id="WP_394820523.1">
    <property type="nucleotide sequence ID" value="NZ_CP089984.1"/>
</dbReference>
<dbReference type="InterPro" id="IPR045010">
    <property type="entry name" value="MDR_fam"/>
</dbReference>
<keyword evidence="4" id="KW-1185">Reference proteome</keyword>
<name>A0ABZ2LMA6_9BACT</name>
<dbReference type="Gene3D" id="3.40.50.720">
    <property type="entry name" value="NAD(P)-binding Rossmann-like Domain"/>
    <property type="match status" value="1"/>
</dbReference>
<dbReference type="SUPFAM" id="SSF50129">
    <property type="entry name" value="GroES-like"/>
    <property type="match status" value="1"/>
</dbReference>
<accession>A0ABZ2LMA6</accession>
<proteinExistence type="predicted"/>
<dbReference type="Pfam" id="PF00107">
    <property type="entry name" value="ADH_zinc_N"/>
    <property type="match status" value="1"/>
</dbReference>
<dbReference type="Gene3D" id="3.90.180.10">
    <property type="entry name" value="Medium-chain alcohol dehydrogenases, catalytic domain"/>
    <property type="match status" value="1"/>
</dbReference>
<dbReference type="InterPro" id="IPR041694">
    <property type="entry name" value="ADH_N_2"/>
</dbReference>
<dbReference type="Pfam" id="PF16884">
    <property type="entry name" value="ADH_N_2"/>
    <property type="match status" value="1"/>
</dbReference>
<dbReference type="PANTHER" id="PTHR43205:SF7">
    <property type="entry name" value="PROSTAGLANDIN REDUCTASE 1"/>
    <property type="match status" value="1"/>
</dbReference>
<dbReference type="InterPro" id="IPR013149">
    <property type="entry name" value="ADH-like_C"/>
</dbReference>
<gene>
    <name evidence="3" type="ORF">LZC94_23835</name>
</gene>
<evidence type="ECO:0000256" key="1">
    <source>
        <dbReference type="ARBA" id="ARBA00023002"/>
    </source>
</evidence>
<dbReference type="EMBL" id="CP089984">
    <property type="protein sequence ID" value="WXB10906.1"/>
    <property type="molecule type" value="Genomic_DNA"/>
</dbReference>